<keyword evidence="3" id="KW-1185">Reference proteome</keyword>
<dbReference type="EMBL" id="CP144699">
    <property type="protein sequence ID" value="WVZ18248.1"/>
    <property type="molecule type" value="Genomic_DNA"/>
</dbReference>
<protein>
    <submittedName>
        <fullName evidence="2">Uncharacterized protein</fullName>
    </submittedName>
</protein>
<evidence type="ECO:0000313" key="2">
    <source>
        <dbReference type="EMBL" id="WVZ18248.1"/>
    </source>
</evidence>
<dbReference type="AlphaFoldDB" id="A0AAQ3P1R2"/>
<evidence type="ECO:0000256" key="1">
    <source>
        <dbReference type="SAM" id="MobiDB-lite"/>
    </source>
</evidence>
<reference evidence="2 3" key="1">
    <citation type="journal article" date="2023" name="Life. Sci Alliance">
        <title>Evolutionary insights into 3D genome organization and epigenetic landscape of Vigna mungo.</title>
        <authorList>
            <person name="Junaid A."/>
            <person name="Singh B."/>
            <person name="Bhatia S."/>
        </authorList>
    </citation>
    <scope>NUCLEOTIDE SEQUENCE [LARGE SCALE GENOMIC DNA]</scope>
    <source>
        <strain evidence="2">Urdbean</strain>
    </source>
</reference>
<proteinExistence type="predicted"/>
<feature type="region of interest" description="Disordered" evidence="1">
    <location>
        <begin position="116"/>
        <end position="136"/>
    </location>
</feature>
<organism evidence="2 3">
    <name type="scientific">Vigna mungo</name>
    <name type="common">Black gram</name>
    <name type="synonym">Phaseolus mungo</name>
    <dbReference type="NCBI Taxonomy" id="3915"/>
    <lineage>
        <taxon>Eukaryota</taxon>
        <taxon>Viridiplantae</taxon>
        <taxon>Streptophyta</taxon>
        <taxon>Embryophyta</taxon>
        <taxon>Tracheophyta</taxon>
        <taxon>Spermatophyta</taxon>
        <taxon>Magnoliopsida</taxon>
        <taxon>eudicotyledons</taxon>
        <taxon>Gunneridae</taxon>
        <taxon>Pentapetalae</taxon>
        <taxon>rosids</taxon>
        <taxon>fabids</taxon>
        <taxon>Fabales</taxon>
        <taxon>Fabaceae</taxon>
        <taxon>Papilionoideae</taxon>
        <taxon>50 kb inversion clade</taxon>
        <taxon>NPAAA clade</taxon>
        <taxon>indigoferoid/millettioid clade</taxon>
        <taxon>Phaseoleae</taxon>
        <taxon>Vigna</taxon>
    </lineage>
</organism>
<sequence length="136" mass="14860">MMAFNVTNLQLITFGLVLLYTNIQISFASRCLLLHKNKLPTDLTSFAPLFSKSKIENVPNPLLPTIPSFQQPVGGLLNPPAFSLPMLPPLPKLPPLPPLPLVPLPPIMPCTRFSPSRSSSSALFQPIPQQENVAKP</sequence>
<accession>A0AAQ3P1R2</accession>
<evidence type="ECO:0000313" key="3">
    <source>
        <dbReference type="Proteomes" id="UP001374535"/>
    </source>
</evidence>
<dbReference type="Proteomes" id="UP001374535">
    <property type="component" value="Chromosome 2"/>
</dbReference>
<feature type="compositionally biased region" description="Polar residues" evidence="1">
    <location>
        <begin position="127"/>
        <end position="136"/>
    </location>
</feature>
<name>A0AAQ3P1R2_VIGMU</name>
<gene>
    <name evidence="2" type="ORF">V8G54_005570</name>
</gene>